<evidence type="ECO:0000256" key="1">
    <source>
        <dbReference type="ARBA" id="ARBA00005854"/>
    </source>
</evidence>
<dbReference type="InterPro" id="IPR006139">
    <property type="entry name" value="D-isomer_2_OHA_DH_cat_dom"/>
</dbReference>
<keyword evidence="4" id="KW-0520">NAD</keyword>
<accession>A0AAU2JPJ8</accession>
<dbReference type="GO" id="GO:0016616">
    <property type="term" value="F:oxidoreductase activity, acting on the CH-OH group of donors, NAD or NADP as acceptor"/>
    <property type="evidence" value="ECO:0007669"/>
    <property type="project" value="InterPro"/>
</dbReference>
<dbReference type="AlphaFoldDB" id="A0AAU2JPJ8"/>
<dbReference type="InterPro" id="IPR029753">
    <property type="entry name" value="D-isomer_DH_CS"/>
</dbReference>
<evidence type="ECO:0000256" key="5">
    <source>
        <dbReference type="RuleBase" id="RU003719"/>
    </source>
</evidence>
<dbReference type="CDD" id="cd12173">
    <property type="entry name" value="PGDH_4"/>
    <property type="match status" value="1"/>
</dbReference>
<dbReference type="InterPro" id="IPR036291">
    <property type="entry name" value="NAD(P)-bd_dom_sf"/>
</dbReference>
<dbReference type="PANTHER" id="PTHR42789:SF1">
    <property type="entry name" value="D-ISOMER SPECIFIC 2-HYDROXYACID DEHYDROGENASE FAMILY PROTEIN (AFU_ORTHOLOGUE AFUA_6G10090)"/>
    <property type="match status" value="1"/>
</dbReference>
<protein>
    <submittedName>
        <fullName evidence="8">Hydroxyacid dehydrogenase</fullName>
    </submittedName>
</protein>
<sequence length="334" mass="35742">MRPNVVLVGSMYAAEAEELLEQHFDVRRVDDSDREAVVAALADAHGVAVRYPAVIDRELLAAAPKLLAVLSSGRGVDNIDIDAATEAGVVVANNPGLGGKPVSEHFFGLLLMVTRGLAAIHRHGNEAAWGESRLGTHRVELTGKTLGIIGLGNVGGWTARRAHGGFLMRVLAYDPYVSAEKMAEVGAIKVERLEDLLAESDFVTAHPELNDETAHIFNDKTFAQMKPGSYFVNTSRGGVVDTDALVRAVRSGHLAGAALDVYEEEPLPADHPLLGLDNVVLSAHIADFTVETKRALALSAAEQLITALNGKQPHAALNPDVWGRVAERRRELLA</sequence>
<evidence type="ECO:0000259" key="6">
    <source>
        <dbReference type="Pfam" id="PF00389"/>
    </source>
</evidence>
<dbReference type="PROSITE" id="PS00065">
    <property type="entry name" value="D_2_HYDROXYACID_DH_1"/>
    <property type="match status" value="1"/>
</dbReference>
<dbReference type="InterPro" id="IPR050857">
    <property type="entry name" value="D-2-hydroxyacid_DH"/>
</dbReference>
<proteinExistence type="inferred from homology"/>
<dbReference type="GO" id="GO:0008652">
    <property type="term" value="P:amino acid biosynthetic process"/>
    <property type="evidence" value="ECO:0007669"/>
    <property type="project" value="UniProtKB-KW"/>
</dbReference>
<dbReference type="InterPro" id="IPR006140">
    <property type="entry name" value="D-isomer_DH_NAD-bd"/>
</dbReference>
<evidence type="ECO:0000256" key="3">
    <source>
        <dbReference type="ARBA" id="ARBA00023002"/>
    </source>
</evidence>
<gene>
    <name evidence="8" type="ORF">OG327_15940</name>
</gene>
<dbReference type="PROSITE" id="PS00671">
    <property type="entry name" value="D_2_HYDROXYACID_DH_3"/>
    <property type="match status" value="1"/>
</dbReference>
<comment type="similarity">
    <text evidence="1 5">Belongs to the D-isomer specific 2-hydroxyacid dehydrogenase family.</text>
</comment>
<dbReference type="Pfam" id="PF00389">
    <property type="entry name" value="2-Hacid_dh"/>
    <property type="match status" value="1"/>
</dbReference>
<keyword evidence="2" id="KW-0028">Amino-acid biosynthesis</keyword>
<reference evidence="8" key="1">
    <citation type="submission" date="2022-10" db="EMBL/GenBank/DDBJ databases">
        <title>The complete genomes of actinobacterial strains from the NBC collection.</title>
        <authorList>
            <person name="Joergensen T.S."/>
            <person name="Alvarez Arevalo M."/>
            <person name="Sterndorff E.B."/>
            <person name="Faurdal D."/>
            <person name="Vuksanovic O."/>
            <person name="Mourched A.-S."/>
            <person name="Charusanti P."/>
            <person name="Shaw S."/>
            <person name="Blin K."/>
            <person name="Weber T."/>
        </authorList>
    </citation>
    <scope>NUCLEOTIDE SEQUENCE</scope>
    <source>
        <strain evidence="8">NBC_00049</strain>
    </source>
</reference>
<organism evidence="8">
    <name type="scientific">Streptomyces sp. NBC_00049</name>
    <dbReference type="NCBI Taxonomy" id="2903617"/>
    <lineage>
        <taxon>Bacteria</taxon>
        <taxon>Bacillati</taxon>
        <taxon>Actinomycetota</taxon>
        <taxon>Actinomycetes</taxon>
        <taxon>Kitasatosporales</taxon>
        <taxon>Streptomycetaceae</taxon>
        <taxon>Streptomyces</taxon>
    </lineage>
</organism>
<feature type="domain" description="D-isomer specific 2-hydroxyacid dehydrogenase catalytic" evidence="6">
    <location>
        <begin position="8"/>
        <end position="318"/>
    </location>
</feature>
<feature type="domain" description="D-isomer specific 2-hydroxyacid dehydrogenase NAD-binding" evidence="7">
    <location>
        <begin position="107"/>
        <end position="286"/>
    </location>
</feature>
<name>A0AAU2JPJ8_9ACTN</name>
<evidence type="ECO:0000256" key="2">
    <source>
        <dbReference type="ARBA" id="ARBA00022605"/>
    </source>
</evidence>
<dbReference type="SUPFAM" id="SSF52283">
    <property type="entry name" value="Formate/glycerate dehydrogenase catalytic domain-like"/>
    <property type="match status" value="1"/>
</dbReference>
<dbReference type="Gene3D" id="3.40.50.720">
    <property type="entry name" value="NAD(P)-binding Rossmann-like Domain"/>
    <property type="match status" value="2"/>
</dbReference>
<dbReference type="EMBL" id="CP108264">
    <property type="protein sequence ID" value="WTU74682.1"/>
    <property type="molecule type" value="Genomic_DNA"/>
</dbReference>
<dbReference type="SUPFAM" id="SSF51735">
    <property type="entry name" value="NAD(P)-binding Rossmann-fold domains"/>
    <property type="match status" value="1"/>
</dbReference>
<dbReference type="GO" id="GO:0051287">
    <property type="term" value="F:NAD binding"/>
    <property type="evidence" value="ECO:0007669"/>
    <property type="project" value="InterPro"/>
</dbReference>
<dbReference type="PANTHER" id="PTHR42789">
    <property type="entry name" value="D-ISOMER SPECIFIC 2-HYDROXYACID DEHYDROGENASE FAMILY PROTEIN (AFU_ORTHOLOGUE AFUA_6G10090)"/>
    <property type="match status" value="1"/>
</dbReference>
<evidence type="ECO:0000313" key="8">
    <source>
        <dbReference type="EMBL" id="WTU74682.1"/>
    </source>
</evidence>
<keyword evidence="3 5" id="KW-0560">Oxidoreductase</keyword>
<dbReference type="Pfam" id="PF02826">
    <property type="entry name" value="2-Hacid_dh_C"/>
    <property type="match status" value="1"/>
</dbReference>
<evidence type="ECO:0000256" key="4">
    <source>
        <dbReference type="ARBA" id="ARBA00023027"/>
    </source>
</evidence>
<evidence type="ECO:0000259" key="7">
    <source>
        <dbReference type="Pfam" id="PF02826"/>
    </source>
</evidence>
<dbReference type="FunFam" id="3.40.50.720:FF:000203">
    <property type="entry name" value="D-3-phosphoglycerate dehydrogenase (SerA)"/>
    <property type="match status" value="1"/>
</dbReference>
<dbReference type="InterPro" id="IPR029752">
    <property type="entry name" value="D-isomer_DH_CS1"/>
</dbReference>